<feature type="domain" description="CCHC-type" evidence="2">
    <location>
        <begin position="271"/>
        <end position="287"/>
    </location>
</feature>
<dbReference type="SMART" id="SM00343">
    <property type="entry name" value="ZnF_C2HC"/>
    <property type="match status" value="3"/>
</dbReference>
<gene>
    <name evidence="3" type="ORF">NDU88_000292</name>
</gene>
<dbReference type="InterPro" id="IPR036875">
    <property type="entry name" value="Znf_CCHC_sf"/>
</dbReference>
<reference evidence="3" key="1">
    <citation type="journal article" date="2022" name="bioRxiv">
        <title>Sequencing and chromosome-scale assembly of the giantPleurodeles waltlgenome.</title>
        <authorList>
            <person name="Brown T."/>
            <person name="Elewa A."/>
            <person name="Iarovenko S."/>
            <person name="Subramanian E."/>
            <person name="Araus A.J."/>
            <person name="Petzold A."/>
            <person name="Susuki M."/>
            <person name="Suzuki K.-i.T."/>
            <person name="Hayashi T."/>
            <person name="Toyoda A."/>
            <person name="Oliveira C."/>
            <person name="Osipova E."/>
            <person name="Leigh N.D."/>
            <person name="Simon A."/>
            <person name="Yun M.H."/>
        </authorList>
    </citation>
    <scope>NUCLEOTIDE SEQUENCE</scope>
    <source>
        <strain evidence="3">20211129_DDA</strain>
        <tissue evidence="3">Liver</tissue>
    </source>
</reference>
<dbReference type="InterPro" id="IPR042509">
    <property type="entry name" value="ZCCHC3"/>
</dbReference>
<dbReference type="Proteomes" id="UP001066276">
    <property type="component" value="Chromosome 1_1"/>
</dbReference>
<name>A0AAV7WIL4_PLEWA</name>
<feature type="compositionally biased region" description="Pro residues" evidence="1">
    <location>
        <begin position="16"/>
        <end position="26"/>
    </location>
</feature>
<dbReference type="GO" id="GO:0008270">
    <property type="term" value="F:zinc ion binding"/>
    <property type="evidence" value="ECO:0007669"/>
    <property type="project" value="InterPro"/>
</dbReference>
<evidence type="ECO:0000256" key="1">
    <source>
        <dbReference type="SAM" id="MobiDB-lite"/>
    </source>
</evidence>
<evidence type="ECO:0000313" key="4">
    <source>
        <dbReference type="Proteomes" id="UP001066276"/>
    </source>
</evidence>
<evidence type="ECO:0000259" key="2">
    <source>
        <dbReference type="SMART" id="SM00343"/>
    </source>
</evidence>
<feature type="region of interest" description="Disordered" evidence="1">
    <location>
        <begin position="364"/>
        <end position="606"/>
    </location>
</feature>
<dbReference type="InterPro" id="IPR001878">
    <property type="entry name" value="Znf_CCHC"/>
</dbReference>
<dbReference type="EMBL" id="JANPWB010000001">
    <property type="protein sequence ID" value="KAJ1212637.1"/>
    <property type="molecule type" value="Genomic_DNA"/>
</dbReference>
<feature type="compositionally biased region" description="Basic and acidic residues" evidence="1">
    <location>
        <begin position="528"/>
        <end position="547"/>
    </location>
</feature>
<feature type="region of interest" description="Disordered" evidence="1">
    <location>
        <begin position="648"/>
        <end position="669"/>
    </location>
</feature>
<keyword evidence="4" id="KW-1185">Reference proteome</keyword>
<dbReference type="GO" id="GO:0003690">
    <property type="term" value="F:double-stranded DNA binding"/>
    <property type="evidence" value="ECO:0007669"/>
    <property type="project" value="InterPro"/>
</dbReference>
<feature type="compositionally biased region" description="Polar residues" evidence="1">
    <location>
        <begin position="455"/>
        <end position="466"/>
    </location>
</feature>
<comment type="caution">
    <text evidence="3">The sequence shown here is derived from an EMBL/GenBank/DDBJ whole genome shotgun (WGS) entry which is preliminary data.</text>
</comment>
<accession>A0AAV7WIL4</accession>
<dbReference type="GO" id="GO:0002218">
    <property type="term" value="P:activation of innate immune response"/>
    <property type="evidence" value="ECO:0007669"/>
    <property type="project" value="InterPro"/>
</dbReference>
<feature type="compositionally biased region" description="Basic and acidic residues" evidence="1">
    <location>
        <begin position="501"/>
        <end position="517"/>
    </location>
</feature>
<dbReference type="Pfam" id="PF23058">
    <property type="entry name" value="RBD_ZCCHC3_2nd"/>
    <property type="match status" value="1"/>
</dbReference>
<dbReference type="PANTHER" id="PTHR22639">
    <property type="entry name" value="GAG-RELATED PROTEIN"/>
    <property type="match status" value="1"/>
</dbReference>
<dbReference type="PANTHER" id="PTHR22639:SF7">
    <property type="entry name" value="CCHC-TYPE DOMAIN-CONTAINING PROTEIN"/>
    <property type="match status" value="1"/>
</dbReference>
<dbReference type="InterPro" id="IPR057811">
    <property type="entry name" value="RBD_ZCCHC3_2nd"/>
</dbReference>
<feature type="compositionally biased region" description="Basic residues" evidence="1">
    <location>
        <begin position="469"/>
        <end position="478"/>
    </location>
</feature>
<sequence length="669" mass="73179">MEIGAPGPIVDGIPPVDAPKPNPKPPGAGSKEVSKVDPPTAGTSAGKAGELKAPGPKQGNPENPTAAKPGGGGKGEEGTRQGTAPEPFNGYNLSRRHAQVMRWEVKDKAGPKLDRDLFLDKVIKPAGIPVEEVLSCQASASGWIFLLSFITHTLYRKYWEFFQGKKGEKPFNSFNISTGWEPASTEKRITVEMTNPHIPDRDIASLLQRYGTIASGPNKVRDKRGIWNTTWQAIINLHKDPAGRDGLKHPPASFYLGGDEGRIRYPGQPFTCRKCQAVGHKGIDCPEKYCKICRQTGHETNRCTGKKVCNLCGGDGHTYYQCPKSERPRTYAAAAAGAPAQKITRPKLDPTANAKVNALLKASREEAQKIPEPTRGSNPKGQAPKDHKSPGPDPDVEPPTATDPATPLETTVPVVPIHPEGSPENGAQTNTPPLEAQGEPEPTPGTKAEEGKESTAATGTPTQTSAPVKAKKKKHLKKKVDNSSGDEEVIEKAWKQVKSQTLREKCRKEKEERDERRRARINGKQSPPRKESQTEPLKDDEMERDEIATQPPQKSGRKRQRQRKEDFYTTKKKHITSQTEDQNDGYTTIDSDEETIEDTGGTPSEPNQLIQTVLQELHQQLALIDTTGAPKEQAQWTKVPEAVAEIVISDESEEVSKGKGDQQESQHPQ</sequence>
<organism evidence="3 4">
    <name type="scientific">Pleurodeles waltl</name>
    <name type="common">Iberian ribbed newt</name>
    <dbReference type="NCBI Taxonomy" id="8319"/>
    <lineage>
        <taxon>Eukaryota</taxon>
        <taxon>Metazoa</taxon>
        <taxon>Chordata</taxon>
        <taxon>Craniata</taxon>
        <taxon>Vertebrata</taxon>
        <taxon>Euteleostomi</taxon>
        <taxon>Amphibia</taxon>
        <taxon>Batrachia</taxon>
        <taxon>Caudata</taxon>
        <taxon>Salamandroidea</taxon>
        <taxon>Salamandridae</taxon>
        <taxon>Pleurodelinae</taxon>
        <taxon>Pleurodeles</taxon>
    </lineage>
</organism>
<feature type="compositionally biased region" description="Polar residues" evidence="1">
    <location>
        <begin position="576"/>
        <end position="589"/>
    </location>
</feature>
<feature type="domain" description="CCHC-type" evidence="2">
    <location>
        <begin position="308"/>
        <end position="324"/>
    </location>
</feature>
<dbReference type="GO" id="GO:0003723">
    <property type="term" value="F:RNA binding"/>
    <property type="evidence" value="ECO:0007669"/>
    <property type="project" value="InterPro"/>
</dbReference>
<feature type="compositionally biased region" description="Basic and acidic residues" evidence="1">
    <location>
        <begin position="654"/>
        <end position="669"/>
    </location>
</feature>
<feature type="domain" description="CCHC-type" evidence="2">
    <location>
        <begin position="289"/>
        <end position="305"/>
    </location>
</feature>
<protein>
    <recommendedName>
        <fullName evidence="2">CCHC-type domain-containing protein</fullName>
    </recommendedName>
</protein>
<dbReference type="SUPFAM" id="SSF57756">
    <property type="entry name" value="Retrovirus zinc finger-like domains"/>
    <property type="match status" value="1"/>
</dbReference>
<dbReference type="AlphaFoldDB" id="A0AAV7WIL4"/>
<evidence type="ECO:0000313" key="3">
    <source>
        <dbReference type="EMBL" id="KAJ1212637.1"/>
    </source>
</evidence>
<feature type="region of interest" description="Disordered" evidence="1">
    <location>
        <begin position="1"/>
        <end position="91"/>
    </location>
</feature>
<proteinExistence type="predicted"/>